<dbReference type="Proteomes" id="UP000703038">
    <property type="component" value="Unassembled WGS sequence"/>
</dbReference>
<reference evidence="2 3" key="1">
    <citation type="submission" date="2021-01" db="EMBL/GenBank/DDBJ databases">
        <title>Genomics of switchgrass bacterial isolates.</title>
        <authorList>
            <person name="Shade A."/>
        </authorList>
    </citation>
    <scope>NUCLEOTIDE SEQUENCE [LARGE SCALE GENOMIC DNA]</scope>
    <source>
        <strain evidence="2 3">PvP111</strain>
    </source>
</reference>
<dbReference type="InterPro" id="IPR043504">
    <property type="entry name" value="Peptidase_S1_PA_chymotrypsin"/>
</dbReference>
<keyword evidence="1" id="KW-0732">Signal</keyword>
<evidence type="ECO:0000313" key="2">
    <source>
        <dbReference type="EMBL" id="MBM7416966.1"/>
    </source>
</evidence>
<comment type="caution">
    <text evidence="2">The sequence shown here is derived from an EMBL/GenBank/DDBJ whole genome shotgun (WGS) entry which is preliminary data.</text>
</comment>
<dbReference type="EMBL" id="JAFBBK010000001">
    <property type="protein sequence ID" value="MBM7416966.1"/>
    <property type="molecule type" value="Genomic_DNA"/>
</dbReference>
<keyword evidence="3" id="KW-1185">Reference proteome</keyword>
<accession>A0ABS2KYG0</accession>
<dbReference type="RefSeq" id="WP_204869653.1">
    <property type="nucleotide sequence ID" value="NZ_JAFBBK010000001.1"/>
</dbReference>
<name>A0ABS2KYG0_9NOCA</name>
<dbReference type="InterPro" id="IPR009003">
    <property type="entry name" value="Peptidase_S1_PA"/>
</dbReference>
<evidence type="ECO:0000313" key="3">
    <source>
        <dbReference type="Proteomes" id="UP000703038"/>
    </source>
</evidence>
<organism evidence="2 3">
    <name type="scientific">Rhodococcoides corynebacterioides</name>
    <dbReference type="NCBI Taxonomy" id="53972"/>
    <lineage>
        <taxon>Bacteria</taxon>
        <taxon>Bacillati</taxon>
        <taxon>Actinomycetota</taxon>
        <taxon>Actinomycetes</taxon>
        <taxon>Mycobacteriales</taxon>
        <taxon>Nocardiaceae</taxon>
        <taxon>Rhodococcoides</taxon>
    </lineage>
</organism>
<dbReference type="Gene3D" id="2.40.10.10">
    <property type="entry name" value="Trypsin-like serine proteases"/>
    <property type="match status" value="2"/>
</dbReference>
<evidence type="ECO:0000256" key="1">
    <source>
        <dbReference type="SAM" id="SignalP"/>
    </source>
</evidence>
<gene>
    <name evidence="2" type="ORF">JOE42_003699</name>
</gene>
<proteinExistence type="predicted"/>
<feature type="signal peptide" evidence="1">
    <location>
        <begin position="1"/>
        <end position="24"/>
    </location>
</feature>
<sequence>MRVLLVGLAVLYSLVLGGGAQASAAERVELGGGSGLVLTQDGRETLCSLTVIGADTAGRTIGLTAGHCGRVGDTVASESDSAAGDVGSVVAVLPAYDTAIIEFDAERVAPVASVGSTTITAVGDPARLAETVCKQGRTTGATCGLSYGDVLNSQQVFAQVCVNAGDSGAPLVRGTSVVGMVNAYLVAPCIGPAVVTDLVSILRAIDESGGPGAGLRLTA</sequence>
<feature type="chain" id="PRO_5046266736" description="Serine protease" evidence="1">
    <location>
        <begin position="25"/>
        <end position="219"/>
    </location>
</feature>
<evidence type="ECO:0008006" key="4">
    <source>
        <dbReference type="Google" id="ProtNLM"/>
    </source>
</evidence>
<protein>
    <recommendedName>
        <fullName evidence="4">Serine protease</fullName>
    </recommendedName>
</protein>
<dbReference type="SUPFAM" id="SSF50494">
    <property type="entry name" value="Trypsin-like serine proteases"/>
    <property type="match status" value="1"/>
</dbReference>